<dbReference type="Proteomes" id="UP000234206">
    <property type="component" value="Unassembled WGS sequence"/>
</dbReference>
<evidence type="ECO:0000259" key="2">
    <source>
        <dbReference type="Pfam" id="PF13340"/>
    </source>
</evidence>
<dbReference type="EMBL" id="PKIZ01000041">
    <property type="protein sequence ID" value="PKZ40751.1"/>
    <property type="molecule type" value="Genomic_DNA"/>
</dbReference>
<dbReference type="OrthoDB" id="4546548at2"/>
<keyword evidence="4" id="KW-1185">Reference proteome</keyword>
<feature type="domain" description="Insertion element IS402-like" evidence="2">
    <location>
        <begin position="11"/>
        <end position="83"/>
    </location>
</feature>
<dbReference type="InterPro" id="IPR052909">
    <property type="entry name" value="Transposase_6_like"/>
</dbReference>
<dbReference type="PANTHER" id="PTHR46637:SF1">
    <property type="entry name" value="BLL5188 PROTEIN"/>
    <property type="match status" value="1"/>
</dbReference>
<accession>A0A2I1P825</accession>
<dbReference type="PANTHER" id="PTHR46637">
    <property type="entry name" value="TIS1421-TRANSPOSASE PROTEIN A"/>
    <property type="match status" value="1"/>
</dbReference>
<name>A0A2I1P825_9MICO</name>
<sequence length="137" mass="15963">MSQRSRFTQFTNAQWERVEPLLPTNEGRKGRPFGDSRRVVEGIIYRYRTGIPWRDLPDRYGPWQTVWKRHRRYATDGTWDRVFAHILAEADAVGDIDWNVSIDATINRAHQHGTNLPRPDQDTGGSIELQESAVMRD</sequence>
<evidence type="ECO:0000256" key="1">
    <source>
        <dbReference type="SAM" id="MobiDB-lite"/>
    </source>
</evidence>
<comment type="caution">
    <text evidence="3">The sequence shown here is derived from an EMBL/GenBank/DDBJ whole genome shotgun (WGS) entry which is preliminary data.</text>
</comment>
<gene>
    <name evidence="3" type="ORF">CYJ76_11395</name>
</gene>
<dbReference type="Pfam" id="PF13340">
    <property type="entry name" value="DUF4096"/>
    <property type="match status" value="1"/>
</dbReference>
<proteinExistence type="predicted"/>
<evidence type="ECO:0000313" key="3">
    <source>
        <dbReference type="EMBL" id="PKZ40751.1"/>
    </source>
</evidence>
<feature type="region of interest" description="Disordered" evidence="1">
    <location>
        <begin position="111"/>
        <end position="137"/>
    </location>
</feature>
<evidence type="ECO:0000313" key="4">
    <source>
        <dbReference type="Proteomes" id="UP000234206"/>
    </source>
</evidence>
<protein>
    <recommendedName>
        <fullName evidence="2">Insertion element IS402-like domain-containing protein</fullName>
    </recommendedName>
</protein>
<dbReference type="NCBIfam" id="NF033580">
    <property type="entry name" value="transpos_IS5_3"/>
    <property type="match status" value="1"/>
</dbReference>
<dbReference type="AlphaFoldDB" id="A0A2I1P825"/>
<reference evidence="3 4" key="1">
    <citation type="submission" date="2017-12" db="EMBL/GenBank/DDBJ databases">
        <title>Phylogenetic diversity of female urinary microbiome.</title>
        <authorList>
            <person name="Thomas-White K."/>
            <person name="Wolfe A.J."/>
        </authorList>
    </citation>
    <scope>NUCLEOTIDE SEQUENCE [LARGE SCALE GENOMIC DNA]</scope>
    <source>
        <strain evidence="3 4">UMB1298</strain>
    </source>
</reference>
<organism evidence="3 4">
    <name type="scientific">Kytococcus schroeteri</name>
    <dbReference type="NCBI Taxonomy" id="138300"/>
    <lineage>
        <taxon>Bacteria</taxon>
        <taxon>Bacillati</taxon>
        <taxon>Actinomycetota</taxon>
        <taxon>Actinomycetes</taxon>
        <taxon>Micrococcales</taxon>
        <taxon>Kytococcaceae</taxon>
        <taxon>Kytococcus</taxon>
    </lineage>
</organism>
<dbReference type="InterPro" id="IPR025161">
    <property type="entry name" value="IS402-like_dom"/>
</dbReference>